<keyword evidence="12" id="KW-0808">Transferase</keyword>
<dbReference type="Gene3D" id="3.30.565.10">
    <property type="entry name" value="Histidine kinase-like ATPase, C-terminal domain"/>
    <property type="match status" value="1"/>
</dbReference>
<dbReference type="PROSITE" id="PS50110">
    <property type="entry name" value="RESPONSE_REGULATORY"/>
    <property type="match status" value="1"/>
</dbReference>
<protein>
    <recommendedName>
        <fullName evidence="2">histidine kinase</fullName>
        <ecNumber evidence="2">2.7.13.3</ecNumber>
    </recommendedName>
</protein>
<evidence type="ECO:0000313" key="13">
    <source>
        <dbReference type="Proteomes" id="UP000006049"/>
    </source>
</evidence>
<dbReference type="SUPFAM" id="SSF46689">
    <property type="entry name" value="Homeodomain-like"/>
    <property type="match status" value="1"/>
</dbReference>
<dbReference type="Pfam" id="PF02518">
    <property type="entry name" value="HATPase_c"/>
    <property type="match status" value="1"/>
</dbReference>
<dbReference type="InterPro" id="IPR005467">
    <property type="entry name" value="His_kinase_dom"/>
</dbReference>
<evidence type="ECO:0000256" key="6">
    <source>
        <dbReference type="ARBA" id="ARBA00023163"/>
    </source>
</evidence>
<dbReference type="Pfam" id="PF00512">
    <property type="entry name" value="HisKA"/>
    <property type="match status" value="1"/>
</dbReference>
<keyword evidence="8" id="KW-0472">Membrane</keyword>
<dbReference type="eggNOG" id="COG0745">
    <property type="taxonomic scope" value="Bacteria"/>
</dbReference>
<dbReference type="PROSITE" id="PS00041">
    <property type="entry name" value="HTH_ARAC_FAMILY_1"/>
    <property type="match status" value="1"/>
</dbReference>
<dbReference type="KEGG" id="asl:Aeqsu_1696"/>
<dbReference type="InterPro" id="IPR018060">
    <property type="entry name" value="HTH_AraC"/>
</dbReference>
<dbReference type="eggNOG" id="COG5002">
    <property type="taxonomic scope" value="Bacteria"/>
</dbReference>
<keyword evidence="3 7" id="KW-0597">Phosphoprotein</keyword>
<dbReference type="InterPro" id="IPR011990">
    <property type="entry name" value="TPR-like_helical_dom_sf"/>
</dbReference>
<dbReference type="SMART" id="SM00387">
    <property type="entry name" value="HATPase_c"/>
    <property type="match status" value="1"/>
</dbReference>
<dbReference type="PANTHER" id="PTHR43547">
    <property type="entry name" value="TWO-COMPONENT HISTIDINE KINASE"/>
    <property type="match status" value="1"/>
</dbReference>
<name>I3YW09_AEQSU</name>
<dbReference type="SMART" id="SM00448">
    <property type="entry name" value="REC"/>
    <property type="match status" value="1"/>
</dbReference>
<keyword evidence="8" id="KW-0812">Transmembrane</keyword>
<dbReference type="STRING" id="746697.Aeqsu_1696"/>
<dbReference type="HOGENOM" id="CLU_013213_0_0_10"/>
<dbReference type="GO" id="GO:0003700">
    <property type="term" value="F:DNA-binding transcription factor activity"/>
    <property type="evidence" value="ECO:0007669"/>
    <property type="project" value="InterPro"/>
</dbReference>
<dbReference type="InterPro" id="IPR004358">
    <property type="entry name" value="Sig_transdc_His_kin-like_C"/>
</dbReference>
<dbReference type="InterPro" id="IPR009057">
    <property type="entry name" value="Homeodomain-like_sf"/>
</dbReference>
<evidence type="ECO:0000259" key="10">
    <source>
        <dbReference type="PROSITE" id="PS50109"/>
    </source>
</evidence>
<dbReference type="eggNOG" id="COG0457">
    <property type="taxonomic scope" value="Bacteria"/>
</dbReference>
<dbReference type="GO" id="GO:0000155">
    <property type="term" value="F:phosphorelay sensor kinase activity"/>
    <property type="evidence" value="ECO:0007669"/>
    <property type="project" value="InterPro"/>
</dbReference>
<dbReference type="GO" id="GO:0043565">
    <property type="term" value="F:sequence-specific DNA binding"/>
    <property type="evidence" value="ECO:0007669"/>
    <property type="project" value="InterPro"/>
</dbReference>
<dbReference type="InterPro" id="IPR018062">
    <property type="entry name" value="HTH_AraC-typ_CS"/>
</dbReference>
<dbReference type="PROSITE" id="PS50109">
    <property type="entry name" value="HIS_KIN"/>
    <property type="match status" value="1"/>
</dbReference>
<dbReference type="FunFam" id="1.10.287.130:FF:000045">
    <property type="entry name" value="Two-component system sensor histidine kinase/response regulator"/>
    <property type="match status" value="1"/>
</dbReference>
<gene>
    <name evidence="12" type="ordered locus">Aeqsu_1696</name>
</gene>
<dbReference type="SUPFAM" id="SSF55874">
    <property type="entry name" value="ATPase domain of HSP90 chaperone/DNA topoisomerase II/histidine kinase"/>
    <property type="match status" value="1"/>
</dbReference>
<dbReference type="InterPro" id="IPR003661">
    <property type="entry name" value="HisK_dim/P_dom"/>
</dbReference>
<dbReference type="InterPro" id="IPR001789">
    <property type="entry name" value="Sig_transdc_resp-reg_receiver"/>
</dbReference>
<comment type="catalytic activity">
    <reaction evidence="1">
        <text>ATP + protein L-histidine = ADP + protein N-phospho-L-histidine.</text>
        <dbReference type="EC" id="2.7.13.3"/>
    </reaction>
</comment>
<reference evidence="12 13" key="1">
    <citation type="submission" date="2012-06" db="EMBL/GenBank/DDBJ databases">
        <title>The complete genome of Aequorivita sublithincola DSM 14238.</title>
        <authorList>
            <consortium name="US DOE Joint Genome Institute (JGI-PGF)"/>
            <person name="Lucas S."/>
            <person name="Copeland A."/>
            <person name="Lapidus A."/>
            <person name="Goodwin L."/>
            <person name="Pitluck S."/>
            <person name="Peters L."/>
            <person name="Munk A.C.C."/>
            <person name="Kyrpides N."/>
            <person name="Mavromatis K."/>
            <person name="Pagani I."/>
            <person name="Ivanova N."/>
            <person name="Ovchinnikova G."/>
            <person name="Zeytun A."/>
            <person name="Detter J.C."/>
            <person name="Han C."/>
            <person name="Land M."/>
            <person name="Hauser L."/>
            <person name="Markowitz V."/>
            <person name="Cheng J.-F."/>
            <person name="Hugenholtz P."/>
            <person name="Woyke T."/>
            <person name="Wu D."/>
            <person name="Tindall B."/>
            <person name="Faehnrich R."/>
            <person name="Brambilla E."/>
            <person name="Klenk H.-P."/>
            <person name="Eisen J.A."/>
        </authorList>
    </citation>
    <scope>NUCLEOTIDE SEQUENCE [LARGE SCALE GENOMIC DNA]</scope>
    <source>
        <strain evidence="13">DSM 14238 / LMG 21431 / ACAM 643 / 9-3</strain>
    </source>
</reference>
<evidence type="ECO:0000256" key="1">
    <source>
        <dbReference type="ARBA" id="ARBA00000085"/>
    </source>
</evidence>
<feature type="transmembrane region" description="Helical" evidence="8">
    <location>
        <begin position="379"/>
        <end position="399"/>
    </location>
</feature>
<dbReference type="CDD" id="cd00082">
    <property type="entry name" value="HisKA"/>
    <property type="match status" value="1"/>
</dbReference>
<evidence type="ECO:0000259" key="11">
    <source>
        <dbReference type="PROSITE" id="PS50110"/>
    </source>
</evidence>
<proteinExistence type="predicted"/>
<accession>I3YW09</accession>
<dbReference type="SUPFAM" id="SSF47384">
    <property type="entry name" value="Homodimeric domain of signal transducing histidine kinase"/>
    <property type="match status" value="1"/>
</dbReference>
<feature type="domain" description="Histidine kinase" evidence="10">
    <location>
        <begin position="422"/>
        <end position="635"/>
    </location>
</feature>
<evidence type="ECO:0000256" key="7">
    <source>
        <dbReference type="PROSITE-ProRule" id="PRU00169"/>
    </source>
</evidence>
<evidence type="ECO:0000313" key="12">
    <source>
        <dbReference type="EMBL" id="AFL81177.1"/>
    </source>
</evidence>
<dbReference type="PRINTS" id="PR00344">
    <property type="entry name" value="BCTRLSENSOR"/>
</dbReference>
<feature type="modified residue" description="4-aspartylphosphate" evidence="7">
    <location>
        <position position="723"/>
    </location>
</feature>
<keyword evidence="4" id="KW-0805">Transcription regulation</keyword>
<evidence type="ECO:0000256" key="5">
    <source>
        <dbReference type="ARBA" id="ARBA00023125"/>
    </source>
</evidence>
<dbReference type="PANTHER" id="PTHR43547:SF2">
    <property type="entry name" value="HYBRID SIGNAL TRANSDUCTION HISTIDINE KINASE C"/>
    <property type="match status" value="1"/>
</dbReference>
<keyword evidence="6" id="KW-0804">Transcription</keyword>
<evidence type="ECO:0000256" key="3">
    <source>
        <dbReference type="ARBA" id="ARBA00022553"/>
    </source>
</evidence>
<dbReference type="CDD" id="cd00075">
    <property type="entry name" value="HATPase"/>
    <property type="match status" value="1"/>
</dbReference>
<dbReference type="SMART" id="SM00388">
    <property type="entry name" value="HisKA"/>
    <property type="match status" value="1"/>
</dbReference>
<dbReference type="Proteomes" id="UP000006049">
    <property type="component" value="Chromosome"/>
</dbReference>
<dbReference type="Gene3D" id="1.10.287.130">
    <property type="match status" value="1"/>
</dbReference>
<dbReference type="SUPFAM" id="SSF52172">
    <property type="entry name" value="CheY-like"/>
    <property type="match status" value="1"/>
</dbReference>
<dbReference type="InterPro" id="IPR036890">
    <property type="entry name" value="HATPase_C_sf"/>
</dbReference>
<dbReference type="InterPro" id="IPR036097">
    <property type="entry name" value="HisK_dim/P_sf"/>
</dbReference>
<dbReference type="Gene3D" id="3.40.50.2300">
    <property type="match status" value="1"/>
</dbReference>
<dbReference type="Pfam" id="PF12833">
    <property type="entry name" value="HTH_18"/>
    <property type="match status" value="1"/>
</dbReference>
<dbReference type="PROSITE" id="PS01124">
    <property type="entry name" value="HTH_ARAC_FAMILY_2"/>
    <property type="match status" value="1"/>
</dbReference>
<sequence length="921" mass="105503">MLLLGISATSQSYDRGLKLLAKADNFNKEKVWDSAYTSAKESLTIFKNLQNDSLVAKAALELFYTTNNINYGEQSQYFDLALQNALKVQKPTLLAAVYYMKGRTHFENRDMGEAQPYFLKVDSLANQYDFLNETIVKAVMARSEISRITFTHDGVEIGHDLQLQALELAKKINSEELINDLYLRLSDMNGLIENYPEAKRYVDLAFNYYIKEDNVERMARVYLTYMNYYYAVDDYDNAGKKLEEGIEYLSNKNNPEQLASMLTAYGTYFRKRRNDCSKALIQFEKAKTIYDEIDLKLSDRYMYLMEGMALCFAETNNFEKAYIFYQKAYETKRDLVKKENNDLTRELETKYQSEKKEQQIALLASQKLLIEQQNKNDRLIFLGSILLFGIVSLFIFFQYRTRQKTNGKLKELDKAKSTFFANISHEFRTPLSLINGPIEDQLSSKKLSPNERKNLNMALRSAQRLEDLVDQLLALSKLESKNLNLQVQNTNLPQFLVAQAEAFSFSCSEKNISYTIHIEKDEVVDWFDRDVLEKIFYNLIGNAIKYTPEQGTITIEGSRSNNQYEITIENSGNFIKAEEREKIFERFYKSTTLSPGAGIGLALTKELTELHHGTILVNSEKGGLTTFTVQIPINKNAFESNEIFCAAISKTEEFSPTQEIVNLEKSIVIPEDAPILLIVDDNEDIRDYVSSIFETIYIVLSAKDGKEGFEKALEHIPDIVISDVMMPVEDGFELTKHLKENQLTSHIPVVLLTAKNQVTAKLEGMGIGADAYVTKPFNPQLLRANVDNLIENRRKLQQRFAQEVILAPKDIAVSSEDEKFLERLQKVLDEYLTNPDFSAETFAAEMAVSRMQLHRKLKALTGQTTTEFIRSQRLRLASKLLKVDKISISEVGYAVGFNDPSYFTKCFKQEFGSSPSEYLSK</sequence>
<dbReference type="InterPro" id="IPR011006">
    <property type="entry name" value="CheY-like_superfamily"/>
</dbReference>
<keyword evidence="5" id="KW-0238">DNA-binding</keyword>
<keyword evidence="8" id="KW-1133">Transmembrane helix</keyword>
<dbReference type="AlphaFoldDB" id="I3YW09"/>
<dbReference type="EC" id="2.7.13.3" evidence="2"/>
<dbReference type="CDD" id="cd17574">
    <property type="entry name" value="REC_OmpR"/>
    <property type="match status" value="1"/>
</dbReference>
<feature type="domain" description="Response regulatory" evidence="11">
    <location>
        <begin position="675"/>
        <end position="790"/>
    </location>
</feature>
<dbReference type="EMBL" id="CP003280">
    <property type="protein sequence ID" value="AFL81177.1"/>
    <property type="molecule type" value="Genomic_DNA"/>
</dbReference>
<dbReference type="InterPro" id="IPR003594">
    <property type="entry name" value="HATPase_dom"/>
</dbReference>
<organism evidence="12 13">
    <name type="scientific">Aequorivita sublithincola (strain DSM 14238 / LMG 21431 / ACAM 643 / 9-3)</name>
    <dbReference type="NCBI Taxonomy" id="746697"/>
    <lineage>
        <taxon>Bacteria</taxon>
        <taxon>Pseudomonadati</taxon>
        <taxon>Bacteroidota</taxon>
        <taxon>Flavobacteriia</taxon>
        <taxon>Flavobacteriales</taxon>
        <taxon>Flavobacteriaceae</taxon>
        <taxon>Aequorivita</taxon>
    </lineage>
</organism>
<evidence type="ECO:0000256" key="4">
    <source>
        <dbReference type="ARBA" id="ARBA00023015"/>
    </source>
</evidence>
<dbReference type="SUPFAM" id="SSF48452">
    <property type="entry name" value="TPR-like"/>
    <property type="match status" value="1"/>
</dbReference>
<evidence type="ECO:0000256" key="2">
    <source>
        <dbReference type="ARBA" id="ARBA00012438"/>
    </source>
</evidence>
<keyword evidence="12" id="KW-0418">Kinase</keyword>
<dbReference type="Gene3D" id="1.25.40.10">
    <property type="entry name" value="Tetratricopeptide repeat domain"/>
    <property type="match status" value="1"/>
</dbReference>
<feature type="domain" description="HTH araC/xylS-type" evidence="9">
    <location>
        <begin position="822"/>
        <end position="921"/>
    </location>
</feature>
<dbReference type="Pfam" id="PF00072">
    <property type="entry name" value="Response_reg"/>
    <property type="match status" value="1"/>
</dbReference>
<dbReference type="Gene3D" id="1.10.10.60">
    <property type="entry name" value="Homeodomain-like"/>
    <property type="match status" value="1"/>
</dbReference>
<evidence type="ECO:0000256" key="8">
    <source>
        <dbReference type="SAM" id="Phobius"/>
    </source>
</evidence>
<keyword evidence="13" id="KW-1185">Reference proteome</keyword>
<evidence type="ECO:0000259" key="9">
    <source>
        <dbReference type="PROSITE" id="PS01124"/>
    </source>
</evidence>
<dbReference type="SMART" id="SM00342">
    <property type="entry name" value="HTH_ARAC"/>
    <property type="match status" value="1"/>
</dbReference>